<dbReference type="GO" id="GO:0006402">
    <property type="term" value="P:mRNA catabolic process"/>
    <property type="evidence" value="ECO:0007669"/>
    <property type="project" value="TreeGrafter"/>
</dbReference>
<feature type="coiled-coil region" evidence="1">
    <location>
        <begin position="135"/>
        <end position="162"/>
    </location>
</feature>
<sequence>MSEWDGRVWVIQNNDDLALICQVKTIKKKIQCLNEKFREHSLPENKLFWLLGAKVRNATEWPEVLSGIQGRLAGLRDEIDVPLLWETAQELETSDLDELAELYFGEDIGVEHKIAIWQALAVDALHFKRKGKEWEIRNQQQIEELRTQREREQERIRTATIARECLTRASKAKTSVDISEDEHPFIERLENWMRGDRDKDIETLITEIASSVRLPPRELIFEVLQKVGRIPADADRDVIIAGLRADFSEPVQEAALAVAPWVPAPAQEIQALAFSIDDEDTREVDDALNIVAHAQGWTVTIGIADPAAIIAKGDTLDKEAMRRGTTVYLPTQTILMIPPRVSTDLSSLTAQTPRSSVLIQVELDLQYQVQDFSIRRAAVLLEQRLSYAQADALLADGSDEMAEKLQALQQVTDALRQQRMDNGALSFNRPEYKMQVTDGQVAVKMIERNSPSRDLVAELMILANHLAGKYAQQHEVPLIFRTQDAPVEPIDRSLLQDPMAFLKLRKLLKPSALSLQPGAHSGLGLSVYTQFSSPLRRFADLVMQRQLDAHLNGETLPYDQEELFKVLATADSTAREAKFLEMDSKKRWFVMYLKQQWSDKNLIVRVLEPLKAGYKVELLPWGVEALLSSRGISGDALEPGKLIMTKIEKLRQKAGQIRLQFVSQEADLSLLEGL</sequence>
<dbReference type="Proteomes" id="UP000236724">
    <property type="component" value="Unassembled WGS sequence"/>
</dbReference>
<dbReference type="OrthoDB" id="9764149at2"/>
<evidence type="ECO:0000256" key="1">
    <source>
        <dbReference type="SAM" id="Coils"/>
    </source>
</evidence>
<dbReference type="InterPro" id="IPR001900">
    <property type="entry name" value="RNase_II/R"/>
</dbReference>
<dbReference type="PANTHER" id="PTHR23355:SF42">
    <property type="entry name" value="RIBONUCLEASE II, CHLOROPLASTIC_MITOCHONDRIAL"/>
    <property type="match status" value="1"/>
</dbReference>
<proteinExistence type="predicted"/>
<dbReference type="PANTHER" id="PTHR23355">
    <property type="entry name" value="RIBONUCLEASE"/>
    <property type="match status" value="1"/>
</dbReference>
<dbReference type="InterPro" id="IPR050180">
    <property type="entry name" value="RNR_Ribonuclease"/>
</dbReference>
<keyword evidence="3" id="KW-0378">Hydrolase</keyword>
<organism evidence="3 4">
    <name type="scientific">Candidatus Venteria ishoeyi</name>
    <dbReference type="NCBI Taxonomy" id="1899563"/>
    <lineage>
        <taxon>Bacteria</taxon>
        <taxon>Pseudomonadati</taxon>
        <taxon>Pseudomonadota</taxon>
        <taxon>Gammaproteobacteria</taxon>
        <taxon>Thiotrichales</taxon>
        <taxon>Thiotrichaceae</taxon>
        <taxon>Venteria</taxon>
    </lineage>
</organism>
<dbReference type="GO" id="GO:0003723">
    <property type="term" value="F:RNA binding"/>
    <property type="evidence" value="ECO:0007669"/>
    <property type="project" value="InterPro"/>
</dbReference>
<keyword evidence="1" id="KW-0175">Coiled coil</keyword>
<accession>A0A1H6FFM4</accession>
<evidence type="ECO:0000313" key="4">
    <source>
        <dbReference type="Proteomes" id="UP000236724"/>
    </source>
</evidence>
<dbReference type="EC" id="3.1.13.1" evidence="3"/>
<reference evidence="3 4" key="1">
    <citation type="submission" date="2016-10" db="EMBL/GenBank/DDBJ databases">
        <authorList>
            <person name="de Groot N.N."/>
        </authorList>
    </citation>
    <scope>NUCLEOTIDE SEQUENCE [LARGE SCALE GENOMIC DNA]</scope>
    <source>
        <strain evidence="3">MBHS1</strain>
    </source>
</reference>
<dbReference type="SUPFAM" id="SSF50249">
    <property type="entry name" value="Nucleic acid-binding proteins"/>
    <property type="match status" value="1"/>
</dbReference>
<dbReference type="SMART" id="SM00955">
    <property type="entry name" value="RNB"/>
    <property type="match status" value="1"/>
</dbReference>
<dbReference type="Pfam" id="PF00773">
    <property type="entry name" value="RNB"/>
    <property type="match status" value="1"/>
</dbReference>
<dbReference type="EMBL" id="FMSV02000556">
    <property type="protein sequence ID" value="SEH08827.1"/>
    <property type="molecule type" value="Genomic_DNA"/>
</dbReference>
<gene>
    <name evidence="3" type="primary">rnr_2</name>
    <name evidence="3" type="ORF">MBHS_04720</name>
</gene>
<evidence type="ECO:0000313" key="3">
    <source>
        <dbReference type="EMBL" id="SEH08827.1"/>
    </source>
</evidence>
<dbReference type="AlphaFoldDB" id="A0A1H6FFM4"/>
<name>A0A1H6FFM4_9GAMM</name>
<dbReference type="InterPro" id="IPR012340">
    <property type="entry name" value="NA-bd_OB-fold"/>
</dbReference>
<protein>
    <submittedName>
        <fullName evidence="3">Ribonuclease R</fullName>
        <ecNumber evidence="3">3.1.13.1</ecNumber>
    </submittedName>
</protein>
<dbReference type="GO" id="GO:0000932">
    <property type="term" value="C:P-body"/>
    <property type="evidence" value="ECO:0007669"/>
    <property type="project" value="TreeGrafter"/>
</dbReference>
<feature type="domain" description="RNB" evidence="2">
    <location>
        <begin position="266"/>
        <end position="553"/>
    </location>
</feature>
<keyword evidence="4" id="KW-1185">Reference proteome</keyword>
<evidence type="ECO:0000259" key="2">
    <source>
        <dbReference type="SMART" id="SM00955"/>
    </source>
</evidence>
<dbReference type="RefSeq" id="WP_103922336.1">
    <property type="nucleotide sequence ID" value="NZ_FMSV02000556.1"/>
</dbReference>
<dbReference type="GO" id="GO:0008859">
    <property type="term" value="F:exoribonuclease II activity"/>
    <property type="evidence" value="ECO:0007669"/>
    <property type="project" value="UniProtKB-EC"/>
</dbReference>